<evidence type="ECO:0000256" key="1">
    <source>
        <dbReference type="SAM" id="Coils"/>
    </source>
</evidence>
<keyword evidence="2" id="KW-0472">Membrane</keyword>
<evidence type="ECO:0000313" key="4">
    <source>
        <dbReference type="EMBL" id="GBG29310.1"/>
    </source>
</evidence>
<feature type="signal peptide" evidence="3">
    <location>
        <begin position="1"/>
        <end position="25"/>
    </location>
</feature>
<organism evidence="4 5">
    <name type="scientific">Hondaea fermentalgiana</name>
    <dbReference type="NCBI Taxonomy" id="2315210"/>
    <lineage>
        <taxon>Eukaryota</taxon>
        <taxon>Sar</taxon>
        <taxon>Stramenopiles</taxon>
        <taxon>Bigyra</taxon>
        <taxon>Labyrinthulomycetes</taxon>
        <taxon>Thraustochytrida</taxon>
        <taxon>Thraustochytriidae</taxon>
        <taxon>Hondaea</taxon>
    </lineage>
</organism>
<dbReference type="InParanoid" id="A0A2R5GED8"/>
<accession>A0A2R5GED8</accession>
<protein>
    <submittedName>
        <fullName evidence="4">Uncharacterized protein</fullName>
    </submittedName>
</protein>
<dbReference type="EMBL" id="BEYU01000056">
    <property type="protein sequence ID" value="GBG29310.1"/>
    <property type="molecule type" value="Genomic_DNA"/>
</dbReference>
<evidence type="ECO:0000256" key="3">
    <source>
        <dbReference type="SAM" id="SignalP"/>
    </source>
</evidence>
<comment type="caution">
    <text evidence="4">The sequence shown here is derived from an EMBL/GenBank/DDBJ whole genome shotgun (WGS) entry which is preliminary data.</text>
</comment>
<evidence type="ECO:0000313" key="5">
    <source>
        <dbReference type="Proteomes" id="UP000241890"/>
    </source>
</evidence>
<reference evidence="4 5" key="1">
    <citation type="submission" date="2017-12" db="EMBL/GenBank/DDBJ databases">
        <title>Sequencing, de novo assembly and annotation of complete genome of a new Thraustochytrid species, strain FCC1311.</title>
        <authorList>
            <person name="Sedici K."/>
            <person name="Godart F."/>
            <person name="Aiese Cigliano R."/>
            <person name="Sanseverino W."/>
            <person name="Barakat M."/>
            <person name="Ortet P."/>
            <person name="Marechal E."/>
            <person name="Cagnac O."/>
            <person name="Amato A."/>
        </authorList>
    </citation>
    <scope>NUCLEOTIDE SEQUENCE [LARGE SCALE GENOMIC DNA]</scope>
</reference>
<feature type="chain" id="PRO_5015335076" evidence="3">
    <location>
        <begin position="26"/>
        <end position="159"/>
    </location>
</feature>
<gene>
    <name evidence="4" type="ORF">FCC1311_055322</name>
</gene>
<name>A0A2R5GED8_9STRA</name>
<keyword evidence="2" id="KW-1133">Transmembrane helix</keyword>
<feature type="transmembrane region" description="Helical" evidence="2">
    <location>
        <begin position="129"/>
        <end position="149"/>
    </location>
</feature>
<dbReference type="AlphaFoldDB" id="A0A2R5GED8"/>
<dbReference type="PROSITE" id="PS51257">
    <property type="entry name" value="PROKAR_LIPOPROTEIN"/>
    <property type="match status" value="1"/>
</dbReference>
<keyword evidence="5" id="KW-1185">Reference proteome</keyword>
<dbReference type="Proteomes" id="UP000241890">
    <property type="component" value="Unassembled WGS sequence"/>
</dbReference>
<evidence type="ECO:0000256" key="2">
    <source>
        <dbReference type="SAM" id="Phobius"/>
    </source>
</evidence>
<keyword evidence="1" id="KW-0175">Coiled coil</keyword>
<keyword evidence="3" id="KW-0732">Signal</keyword>
<feature type="coiled-coil region" evidence="1">
    <location>
        <begin position="59"/>
        <end position="104"/>
    </location>
</feature>
<sequence>MRVATAWLLLLAAVVAAACFGKAEARRERAAAKETDEEDEELVKLLKETDFVKMLEMTAEKNDRKLEELHHRLENELARVNKHFEEMLDKIHESEQNIEKNLEKVELSVLGKVNKAKEKATASQGGWKLPFIILLAALGAVSAFFYRLYNKATKHSHFL</sequence>
<keyword evidence="2" id="KW-0812">Transmembrane</keyword>
<proteinExistence type="predicted"/>